<name>A0AAD5K519_9FUNG</name>
<dbReference type="AlphaFoldDB" id="A0AAD5K519"/>
<organism evidence="1 2">
    <name type="scientific">Phascolomyces articulosus</name>
    <dbReference type="NCBI Taxonomy" id="60185"/>
    <lineage>
        <taxon>Eukaryota</taxon>
        <taxon>Fungi</taxon>
        <taxon>Fungi incertae sedis</taxon>
        <taxon>Mucoromycota</taxon>
        <taxon>Mucoromycotina</taxon>
        <taxon>Mucoromycetes</taxon>
        <taxon>Mucorales</taxon>
        <taxon>Lichtheimiaceae</taxon>
        <taxon>Phascolomyces</taxon>
    </lineage>
</organism>
<dbReference type="EMBL" id="JAIXMP010000021">
    <property type="protein sequence ID" value="KAI9256500.1"/>
    <property type="molecule type" value="Genomic_DNA"/>
</dbReference>
<protein>
    <submittedName>
        <fullName evidence="1">Uncharacterized protein</fullName>
    </submittedName>
</protein>
<dbReference type="Proteomes" id="UP001209540">
    <property type="component" value="Unassembled WGS sequence"/>
</dbReference>
<accession>A0AAD5K519</accession>
<reference evidence="1" key="2">
    <citation type="submission" date="2023-02" db="EMBL/GenBank/DDBJ databases">
        <authorList>
            <consortium name="DOE Joint Genome Institute"/>
            <person name="Mondo S.J."/>
            <person name="Chang Y."/>
            <person name="Wang Y."/>
            <person name="Ahrendt S."/>
            <person name="Andreopoulos W."/>
            <person name="Barry K."/>
            <person name="Beard J."/>
            <person name="Benny G.L."/>
            <person name="Blankenship S."/>
            <person name="Bonito G."/>
            <person name="Cuomo C."/>
            <person name="Desiro A."/>
            <person name="Gervers K.A."/>
            <person name="Hundley H."/>
            <person name="Kuo A."/>
            <person name="LaButti K."/>
            <person name="Lang B.F."/>
            <person name="Lipzen A."/>
            <person name="O'Donnell K."/>
            <person name="Pangilinan J."/>
            <person name="Reynolds N."/>
            <person name="Sandor L."/>
            <person name="Smith M.W."/>
            <person name="Tsang A."/>
            <person name="Grigoriev I.V."/>
            <person name="Stajich J.E."/>
            <person name="Spatafora J.W."/>
        </authorList>
    </citation>
    <scope>NUCLEOTIDE SEQUENCE</scope>
    <source>
        <strain evidence="1">RSA 2281</strain>
    </source>
</reference>
<gene>
    <name evidence="1" type="ORF">BDA99DRAFT_516583</name>
</gene>
<proteinExistence type="predicted"/>
<keyword evidence="2" id="KW-1185">Reference proteome</keyword>
<feature type="non-terminal residue" evidence="1">
    <location>
        <position position="54"/>
    </location>
</feature>
<evidence type="ECO:0000313" key="1">
    <source>
        <dbReference type="EMBL" id="KAI9256500.1"/>
    </source>
</evidence>
<reference evidence="1" key="1">
    <citation type="journal article" date="2022" name="IScience">
        <title>Evolution of zygomycete secretomes and the origins of terrestrial fungal ecologies.</title>
        <authorList>
            <person name="Chang Y."/>
            <person name="Wang Y."/>
            <person name="Mondo S."/>
            <person name="Ahrendt S."/>
            <person name="Andreopoulos W."/>
            <person name="Barry K."/>
            <person name="Beard J."/>
            <person name="Benny G.L."/>
            <person name="Blankenship S."/>
            <person name="Bonito G."/>
            <person name="Cuomo C."/>
            <person name="Desiro A."/>
            <person name="Gervers K.A."/>
            <person name="Hundley H."/>
            <person name="Kuo A."/>
            <person name="LaButti K."/>
            <person name="Lang B.F."/>
            <person name="Lipzen A."/>
            <person name="O'Donnell K."/>
            <person name="Pangilinan J."/>
            <person name="Reynolds N."/>
            <person name="Sandor L."/>
            <person name="Smith M.E."/>
            <person name="Tsang A."/>
            <person name="Grigoriev I.V."/>
            <person name="Stajich J.E."/>
            <person name="Spatafora J.W."/>
        </authorList>
    </citation>
    <scope>NUCLEOTIDE SEQUENCE</scope>
    <source>
        <strain evidence="1">RSA 2281</strain>
    </source>
</reference>
<sequence length="54" mass="6248">MVPYNKMIQYSCLKYIFNPSSRLKISTHQFNCCCHCTHGTYISIIGTCILFVLL</sequence>
<comment type="caution">
    <text evidence="1">The sequence shown here is derived from an EMBL/GenBank/DDBJ whole genome shotgun (WGS) entry which is preliminary data.</text>
</comment>
<evidence type="ECO:0000313" key="2">
    <source>
        <dbReference type="Proteomes" id="UP001209540"/>
    </source>
</evidence>